<evidence type="ECO:0000256" key="6">
    <source>
        <dbReference type="ARBA" id="ARBA00022692"/>
    </source>
</evidence>
<feature type="domain" description="POTRA" evidence="13">
    <location>
        <begin position="220"/>
        <end position="301"/>
    </location>
</feature>
<dbReference type="Gene3D" id="3.10.20.310">
    <property type="entry name" value="membrane protein fhac"/>
    <property type="match status" value="5"/>
</dbReference>
<dbReference type="CDD" id="cd03352">
    <property type="entry name" value="LbH_LpxD"/>
    <property type="match status" value="1"/>
</dbReference>
<dbReference type="NCBIfam" id="NF002060">
    <property type="entry name" value="PRK00892.1"/>
    <property type="match status" value="1"/>
</dbReference>
<dbReference type="PROSITE" id="PS00101">
    <property type="entry name" value="HEXAPEP_TRANSFERASES"/>
    <property type="match status" value="2"/>
</dbReference>
<evidence type="ECO:0000256" key="7">
    <source>
        <dbReference type="ARBA" id="ARBA00022737"/>
    </source>
</evidence>
<feature type="coiled-coil region" evidence="12">
    <location>
        <begin position="1372"/>
        <end position="1399"/>
    </location>
</feature>
<dbReference type="Pfam" id="PF01103">
    <property type="entry name" value="Omp85"/>
    <property type="match status" value="1"/>
</dbReference>
<keyword evidence="9" id="KW-0472">Membrane</keyword>
<evidence type="ECO:0000313" key="14">
    <source>
        <dbReference type="EMBL" id="KAG0322921.1"/>
    </source>
</evidence>
<dbReference type="SMART" id="SM00935">
    <property type="entry name" value="OmpH"/>
    <property type="match status" value="1"/>
</dbReference>
<dbReference type="Proteomes" id="UP000823405">
    <property type="component" value="Unassembled WGS sequence"/>
</dbReference>
<dbReference type="InterPro" id="IPR018357">
    <property type="entry name" value="Hexapep_transf_CS"/>
</dbReference>
<dbReference type="EMBL" id="JAAAIN010000016">
    <property type="protein sequence ID" value="KAG0322921.1"/>
    <property type="molecule type" value="Genomic_DNA"/>
</dbReference>
<dbReference type="Gene3D" id="1.10.1740.10">
    <property type="match status" value="1"/>
</dbReference>
<evidence type="ECO:0000256" key="5">
    <source>
        <dbReference type="ARBA" id="ARBA00022679"/>
    </source>
</evidence>
<dbReference type="SUPFAM" id="SSF111384">
    <property type="entry name" value="OmpH-like"/>
    <property type="match status" value="1"/>
</dbReference>
<feature type="domain" description="POTRA" evidence="13">
    <location>
        <begin position="152"/>
        <end position="219"/>
    </location>
</feature>
<keyword evidence="15" id="KW-1185">Reference proteome</keyword>
<dbReference type="Pfam" id="PF04613">
    <property type="entry name" value="LpxD"/>
    <property type="match status" value="1"/>
</dbReference>
<keyword evidence="12" id="KW-0175">Coiled coil</keyword>
<dbReference type="InterPro" id="IPR011004">
    <property type="entry name" value="Trimer_LpxA-like_sf"/>
</dbReference>
<comment type="subcellular location">
    <subcellularLocation>
        <location evidence="1">Membrane</location>
    </subcellularLocation>
</comment>
<evidence type="ECO:0000256" key="10">
    <source>
        <dbReference type="ARBA" id="ARBA00023237"/>
    </source>
</evidence>
<reference evidence="14" key="1">
    <citation type="journal article" date="2020" name="Fungal Divers.">
        <title>Resolving the Mortierellaceae phylogeny through synthesis of multi-gene phylogenetics and phylogenomics.</title>
        <authorList>
            <person name="Vandepol N."/>
            <person name="Liber J."/>
            <person name="Desiro A."/>
            <person name="Na H."/>
            <person name="Kennedy M."/>
            <person name="Barry K."/>
            <person name="Grigoriev I.V."/>
            <person name="Miller A.N."/>
            <person name="O'Donnell K."/>
            <person name="Stajich J.E."/>
            <person name="Bonito G."/>
        </authorList>
    </citation>
    <scope>NUCLEOTIDE SEQUENCE</scope>
    <source>
        <strain evidence="14">NVP60</strain>
    </source>
</reference>
<dbReference type="InterPro" id="IPR026877">
    <property type="entry name" value="DXPR_C"/>
</dbReference>
<dbReference type="GO" id="GO:0019867">
    <property type="term" value="C:outer membrane"/>
    <property type="evidence" value="ECO:0007669"/>
    <property type="project" value="InterPro"/>
</dbReference>
<keyword evidence="6" id="KW-0812">Transmembrane</keyword>
<dbReference type="Gene3D" id="3.40.1390.10">
    <property type="entry name" value="MurE/MurF, N-terminal domain"/>
    <property type="match status" value="1"/>
</dbReference>
<evidence type="ECO:0000256" key="9">
    <source>
        <dbReference type="ARBA" id="ARBA00023136"/>
    </source>
</evidence>
<dbReference type="InterPro" id="IPR020573">
    <property type="entry name" value="UDP_GlcNAc_AcTrfase_non-rep"/>
</dbReference>
<evidence type="ECO:0000313" key="15">
    <source>
        <dbReference type="Proteomes" id="UP000823405"/>
    </source>
</evidence>
<comment type="caution">
    <text evidence="14">The sequence shown here is derived from an EMBL/GenBank/DDBJ whole genome shotgun (WGS) entry which is preliminary data.</text>
</comment>
<keyword evidence="2" id="KW-1134">Transmembrane beta strand</keyword>
<dbReference type="GO" id="GO:0051082">
    <property type="term" value="F:unfolded protein binding"/>
    <property type="evidence" value="ECO:0007669"/>
    <property type="project" value="InterPro"/>
</dbReference>
<dbReference type="InterPro" id="IPR005632">
    <property type="entry name" value="Chaperone_Skp"/>
</dbReference>
<dbReference type="InterPro" id="IPR036169">
    <property type="entry name" value="DXPR_C_sf"/>
</dbReference>
<dbReference type="InterPro" id="IPR007691">
    <property type="entry name" value="LpxD"/>
</dbReference>
<dbReference type="PANTHER" id="PTHR43378">
    <property type="entry name" value="UDP-3-O-ACYLGLUCOSAMINE N-ACYLTRANSFERASE"/>
    <property type="match status" value="1"/>
</dbReference>
<dbReference type="SUPFAM" id="SSF51161">
    <property type="entry name" value="Trimeric LpxA-like enzymes"/>
    <property type="match status" value="1"/>
</dbReference>
<dbReference type="Gene3D" id="3.30.910.20">
    <property type="entry name" value="Skp domain"/>
    <property type="match status" value="1"/>
</dbReference>
<protein>
    <recommendedName>
        <fullName evidence="13">POTRA domain-containing protein</fullName>
    </recommendedName>
</protein>
<dbReference type="InterPro" id="IPR023707">
    <property type="entry name" value="OM_assembly_BamA"/>
</dbReference>
<keyword evidence="7" id="KW-0677">Repeat</keyword>
<evidence type="ECO:0000256" key="1">
    <source>
        <dbReference type="ARBA" id="ARBA00004370"/>
    </source>
</evidence>
<dbReference type="PROSITE" id="PS51779">
    <property type="entry name" value="POTRA"/>
    <property type="match status" value="5"/>
</dbReference>
<dbReference type="InterPro" id="IPR024930">
    <property type="entry name" value="Skp_dom_sf"/>
</dbReference>
<evidence type="ECO:0000256" key="8">
    <source>
        <dbReference type="ARBA" id="ARBA00023098"/>
    </source>
</evidence>
<gene>
    <name evidence="14" type="ORF">BGZ97_002677</name>
</gene>
<organism evidence="14 15">
    <name type="scientific">Linnemannia gamsii</name>
    <dbReference type="NCBI Taxonomy" id="64522"/>
    <lineage>
        <taxon>Eukaryota</taxon>
        <taxon>Fungi</taxon>
        <taxon>Fungi incertae sedis</taxon>
        <taxon>Mucoromycota</taxon>
        <taxon>Mortierellomycotina</taxon>
        <taxon>Mortierellomycetes</taxon>
        <taxon>Mortierellales</taxon>
        <taxon>Mortierellaceae</taxon>
        <taxon>Linnemannia</taxon>
    </lineage>
</organism>
<evidence type="ECO:0000256" key="2">
    <source>
        <dbReference type="ARBA" id="ARBA00022452"/>
    </source>
</evidence>
<dbReference type="Pfam" id="PF00132">
    <property type="entry name" value="Hexapep"/>
    <property type="match status" value="2"/>
</dbReference>
<dbReference type="Gene3D" id="2.40.160.50">
    <property type="entry name" value="membrane protein fhac: a member of the omp85/tpsb transporter family"/>
    <property type="match status" value="1"/>
</dbReference>
<dbReference type="OrthoDB" id="2355at2759"/>
<keyword evidence="11" id="KW-0012">Acyltransferase</keyword>
<dbReference type="NCBIfam" id="TIGR01853">
    <property type="entry name" value="lipid_A_lpxD"/>
    <property type="match status" value="1"/>
</dbReference>
<dbReference type="NCBIfam" id="TIGR03303">
    <property type="entry name" value="OM_YaeT"/>
    <property type="match status" value="1"/>
</dbReference>
<evidence type="ECO:0000259" key="13">
    <source>
        <dbReference type="PROSITE" id="PS51779"/>
    </source>
</evidence>
<feature type="domain" description="POTRA" evidence="13">
    <location>
        <begin position="476"/>
        <end position="550"/>
    </location>
</feature>
<keyword evidence="8" id="KW-0443">Lipid metabolism</keyword>
<keyword evidence="3" id="KW-0444">Lipid biosynthesis</keyword>
<keyword evidence="5" id="KW-0808">Transferase</keyword>
<dbReference type="HAMAP" id="MF_01430">
    <property type="entry name" value="OM_assembly_BamA"/>
    <property type="match status" value="1"/>
</dbReference>
<sequence length="1401" mass="153279">MRTPIAHALAFPDRIAAGVAPLDLALIATLSFERPELERFPCLTLAIEALRQGGVASAVLNAANEVAVAAFLQGVTGFTSIATIVANVLERIEPSAVHTLDDVFAADAQARRLAFEEISALTKLLPFRFAFRMGIVALFSAYATLTHAVVPFAVKDIRIEGLRQLDAGTVFAYLPLKPGQSFTDDKGSQAIRALYATGFFSDVRVLAQGNVVVVQVQERPLVSSIDFAGLREFDKENLYKLLRGAIALSPGRYYDKNLIDKAEQELKRRYLMRGYYAAEVTTTVTPFERDRVNILFSVTEGPVARIRQVNLIGNKAFKTSTLHDEMQLSTPNWFSWYSKNDLYTREKLANDLDHIRSYYLDRGYLEFNFESTQVSISPDKKDIYLTFSLHEGKPYTIANFELSGELLDKKEELLKLVKIRSGERFSAAKLQAASKAITDKLGEYGYAFATVTPQQAVDQQRHTAAISLQVTLGRRVYVRRVNVIGNNRTRDEVIRREMRQFESAWFDGQRLKLSQDRINRLGYFTDVNVVMAPVEGTNDQIDVDVKVAEKPTGAVTVGAGFSSTDKVVLSAAVSQDNVFGSGTSLAVNINTAKTYRTLSVTQVDPYFTIDGIKRITEAYYRTYQPLLYGGSSFMPGSNSSNFTIVSVGGSLKFGIPFSEFDTVYLGAGFEQDRMKADETAPKAYRNYIDQFGRVVNNVPLTIGWSRDSRDSALVPSRGYYTQANGELGAPAGDTQYSKIDLQQQYYYSFARGFVLGLNGQFSYGRGLAGKPYPIFKNYYAGGIGSVRGYEPSSLGPKDAESDDAIGGSKLLIGNIELTFPLPKTGYDRTLRLFTFIDAGNVWGPDQKIALGSLRYGYGLGIAWISPRRIVLNNLSKQRYLCWFACALFASSANVCASPANGSTYEVHIAAVNSDRILRESTLAKAAQDKLKQEFLKRDQELQAIAKDLKTKSNKLDKNAATMSDLERKKAQMELTQLDADFQRKQREFSEDLNQRRNEELAAVLERANKAIKQIAEAKNYDLIVQEAVYVNPRIDITDEVLKALAKSNGFTLAQLAQRFGGEVVGDGACSIHSLAPLDRAQPQQLSFLANPKYLAQLEVTRAGAVLISCADLLKVKNRSTCSFLVTPNPYAYFARVAQCFAAASIPQAVPGIHTSAVIDPSARVAATASIGPQVVIEANAVIGARARLDAHTYIGRGVTIGDDVHLCAQVTVYHGCTLGARVLVHAGAVIGADGFGFAPDFNGDTGEWVKIPQTGAVMIGQDVEIGANTTIDRGAMTDTLIEDGVKIDNLVQIAHNCRIGAYTVIAACAGIAGSTVIGRHCMIGGAVGIAGHLTLADRVIITAKSGVSKSLSKPGVYTSSFPAIENTHWNRNAALMRNLDKMNARLKQLEAVILASQHKQS</sequence>
<evidence type="ECO:0000256" key="3">
    <source>
        <dbReference type="ARBA" id="ARBA00022516"/>
    </source>
</evidence>
<name>A0A9P6RP40_9FUNG</name>
<dbReference type="Pfam" id="PF03938">
    <property type="entry name" value="OmpH"/>
    <property type="match status" value="1"/>
</dbReference>
<dbReference type="Pfam" id="PF07244">
    <property type="entry name" value="POTRA"/>
    <property type="match status" value="5"/>
</dbReference>
<evidence type="ECO:0000256" key="11">
    <source>
        <dbReference type="ARBA" id="ARBA00023315"/>
    </source>
</evidence>
<feature type="coiled-coil region" evidence="12">
    <location>
        <begin position="967"/>
        <end position="1017"/>
    </location>
</feature>
<proteinExistence type="inferred from homology"/>
<feature type="domain" description="POTRA" evidence="13">
    <location>
        <begin position="304"/>
        <end position="392"/>
    </location>
</feature>
<evidence type="ECO:0000256" key="4">
    <source>
        <dbReference type="ARBA" id="ARBA00022556"/>
    </source>
</evidence>
<dbReference type="GO" id="GO:0071709">
    <property type="term" value="P:membrane assembly"/>
    <property type="evidence" value="ECO:0007669"/>
    <property type="project" value="InterPro"/>
</dbReference>
<keyword evidence="10" id="KW-0998">Cell outer membrane</keyword>
<dbReference type="InterPro" id="IPR001451">
    <property type="entry name" value="Hexapep"/>
</dbReference>
<dbReference type="HAMAP" id="MF_00523">
    <property type="entry name" value="LpxD"/>
    <property type="match status" value="1"/>
</dbReference>
<dbReference type="InterPro" id="IPR010827">
    <property type="entry name" value="BamA/TamA_POTRA"/>
</dbReference>
<dbReference type="GO" id="GO:0016410">
    <property type="term" value="F:N-acyltransferase activity"/>
    <property type="evidence" value="ECO:0007669"/>
    <property type="project" value="InterPro"/>
</dbReference>
<dbReference type="SUPFAM" id="SSF69055">
    <property type="entry name" value="1-deoxy-D-xylulose-5-phosphate reductoisomerase, C-terminal domain"/>
    <property type="match status" value="1"/>
</dbReference>
<evidence type="ECO:0000256" key="12">
    <source>
        <dbReference type="SAM" id="Coils"/>
    </source>
</evidence>
<keyword evidence="4" id="KW-0441">Lipid A biosynthesis</keyword>
<accession>A0A9P6RP40</accession>
<feature type="domain" description="POTRA" evidence="13">
    <location>
        <begin position="395"/>
        <end position="473"/>
    </location>
</feature>
<dbReference type="Pfam" id="PF13288">
    <property type="entry name" value="DXPR_C"/>
    <property type="match status" value="1"/>
</dbReference>
<dbReference type="GO" id="GO:0009245">
    <property type="term" value="P:lipid A biosynthetic process"/>
    <property type="evidence" value="ECO:0007669"/>
    <property type="project" value="UniProtKB-KW"/>
</dbReference>
<dbReference type="Gene3D" id="2.160.10.10">
    <property type="entry name" value="Hexapeptide repeat proteins"/>
    <property type="match status" value="1"/>
</dbReference>
<dbReference type="InterPro" id="IPR034746">
    <property type="entry name" value="POTRA"/>
</dbReference>
<dbReference type="InterPro" id="IPR000184">
    <property type="entry name" value="Bac_surfAg_D15"/>
</dbReference>
<dbReference type="PANTHER" id="PTHR43378:SF2">
    <property type="entry name" value="UDP-3-O-ACYLGLUCOSAMINE N-ACYLTRANSFERASE 1, MITOCHONDRIAL-RELATED"/>
    <property type="match status" value="1"/>
</dbReference>